<dbReference type="Gene3D" id="3.20.20.100">
    <property type="entry name" value="NADP-dependent oxidoreductase domain"/>
    <property type="match status" value="1"/>
</dbReference>
<evidence type="ECO:0000313" key="3">
    <source>
        <dbReference type="EMBL" id="AZB71816.1"/>
    </source>
</evidence>
<dbReference type="PROSITE" id="PS00062">
    <property type="entry name" value="ALDOKETO_REDUCTASE_2"/>
    <property type="match status" value="1"/>
</dbReference>
<keyword evidence="1" id="KW-0560">Oxidoreductase</keyword>
<reference evidence="3 4" key="1">
    <citation type="journal article" date="2018" name="Sci. Rep.">
        <title>Genome Features and Biochemical Characteristics of a Robust, Fast Growing and Naturally Transformable Cyanobacterium Synechococcus elongatus PCC 11801 Isolated from India.</title>
        <authorList>
            <person name="Jaiswal D."/>
            <person name="Sengupta A."/>
            <person name="Sohoni S."/>
            <person name="Sengupta S."/>
            <person name="Phadnavis A.G."/>
            <person name="Pakrasi H.B."/>
            <person name="Wangikar P.P."/>
        </authorList>
    </citation>
    <scope>NUCLEOTIDE SEQUENCE [LARGE SCALE GENOMIC DNA]</scope>
    <source>
        <strain evidence="3 4">PCC 11801</strain>
    </source>
</reference>
<dbReference type="EMBL" id="CP030139">
    <property type="protein sequence ID" value="AZB71816.1"/>
    <property type="molecule type" value="Genomic_DNA"/>
</dbReference>
<dbReference type="PRINTS" id="PR00069">
    <property type="entry name" value="ALDKETRDTASE"/>
</dbReference>
<dbReference type="InterPro" id="IPR023210">
    <property type="entry name" value="NADP_OxRdtase_dom"/>
</dbReference>
<organism evidence="3 4">
    <name type="scientific">Synechococcus elongatus PCC 11801</name>
    <dbReference type="NCBI Taxonomy" id="2219813"/>
    <lineage>
        <taxon>Bacteria</taxon>
        <taxon>Bacillati</taxon>
        <taxon>Cyanobacteriota</taxon>
        <taxon>Cyanophyceae</taxon>
        <taxon>Synechococcales</taxon>
        <taxon>Synechococcaceae</taxon>
        <taxon>Synechococcus</taxon>
    </lineage>
</organism>
<evidence type="ECO:0000313" key="4">
    <source>
        <dbReference type="Proteomes" id="UP000267249"/>
    </source>
</evidence>
<dbReference type="InterPro" id="IPR050791">
    <property type="entry name" value="Aldo-Keto_reductase"/>
</dbReference>
<dbReference type="GO" id="GO:0016491">
    <property type="term" value="F:oxidoreductase activity"/>
    <property type="evidence" value="ECO:0007669"/>
    <property type="project" value="UniProtKB-KW"/>
</dbReference>
<dbReference type="PANTHER" id="PTHR43625">
    <property type="entry name" value="AFLATOXIN B1 ALDEHYDE REDUCTASE"/>
    <property type="match status" value="1"/>
</dbReference>
<name>A0AAN1QM54_SYNEL</name>
<dbReference type="SUPFAM" id="SSF51430">
    <property type="entry name" value="NAD(P)-linked oxidoreductase"/>
    <property type="match status" value="1"/>
</dbReference>
<accession>A0AAN1QM54</accession>
<dbReference type="PANTHER" id="PTHR43625:SF88">
    <property type="entry name" value="OS07G0143000 PROTEIN"/>
    <property type="match status" value="1"/>
</dbReference>
<protein>
    <submittedName>
        <fullName evidence="3">Aldo/keto reductase</fullName>
    </submittedName>
</protein>
<proteinExistence type="predicted"/>
<evidence type="ECO:0000256" key="1">
    <source>
        <dbReference type="ARBA" id="ARBA00023002"/>
    </source>
</evidence>
<sequence length="326" mass="35387">MTIATTCQLGPDGPTVSALGIGTWAWGDSLYWTYGKDYDEAQLQETFAAAIATGVSFFDTAEVYGLGESERILGRCLQQTAQPAQIATKYFPIPWRFGSRSVQKALDQSLERLQRQSVELYQVHWPPAFLLGQTTILKTLATAVKRGQIQAIGVSNYNAQQLRQAHALLAEQGVPLAVNQVQYSLLERRIETNGSLAAARELGVTILAYCPLAQGLLTGKYRSEADLRPTGARKINPQFRSQSLEKLQPLLDQLAALADRYDRTIPQVALNWLIAQGNVIPIPGAKSPAQAKDNAGALGWQLSPEDVASLSQLSSAARSPLAVAAR</sequence>
<dbReference type="Proteomes" id="UP000267249">
    <property type="component" value="Chromosome"/>
</dbReference>
<gene>
    <name evidence="3" type="ORF">DOP62_02920</name>
</gene>
<feature type="domain" description="NADP-dependent oxidoreductase" evidence="2">
    <location>
        <begin position="19"/>
        <end position="313"/>
    </location>
</feature>
<dbReference type="GO" id="GO:0005737">
    <property type="term" value="C:cytoplasm"/>
    <property type="evidence" value="ECO:0007669"/>
    <property type="project" value="TreeGrafter"/>
</dbReference>
<evidence type="ECO:0000259" key="2">
    <source>
        <dbReference type="Pfam" id="PF00248"/>
    </source>
</evidence>
<dbReference type="CDD" id="cd19093">
    <property type="entry name" value="AKR_AtPLR-like"/>
    <property type="match status" value="1"/>
</dbReference>
<dbReference type="InterPro" id="IPR036812">
    <property type="entry name" value="NAD(P)_OxRdtase_dom_sf"/>
</dbReference>
<dbReference type="Pfam" id="PF00248">
    <property type="entry name" value="Aldo_ket_red"/>
    <property type="match status" value="1"/>
</dbReference>
<dbReference type="InterPro" id="IPR018170">
    <property type="entry name" value="Aldo/ket_reductase_CS"/>
</dbReference>
<dbReference type="InterPro" id="IPR020471">
    <property type="entry name" value="AKR"/>
</dbReference>
<dbReference type="RefSeq" id="WP_208675455.1">
    <property type="nucleotide sequence ID" value="NZ_CP030139.2"/>
</dbReference>
<dbReference type="AlphaFoldDB" id="A0AAN1QM54"/>